<keyword evidence="3" id="KW-1185">Reference proteome</keyword>
<evidence type="ECO:0000256" key="1">
    <source>
        <dbReference type="SAM" id="Phobius"/>
    </source>
</evidence>
<keyword evidence="1" id="KW-0472">Membrane</keyword>
<name>A0ABT3GCS2_9BACT</name>
<reference evidence="2" key="1">
    <citation type="submission" date="2022-10" db="EMBL/GenBank/DDBJ databases">
        <title>Luteolibacter sp. GHJ8, whole genome shotgun sequencing project.</title>
        <authorList>
            <person name="Zhao G."/>
            <person name="Shen L."/>
        </authorList>
    </citation>
    <scope>NUCLEOTIDE SEQUENCE</scope>
    <source>
        <strain evidence="2">GHJ8</strain>
    </source>
</reference>
<feature type="transmembrane region" description="Helical" evidence="1">
    <location>
        <begin position="7"/>
        <end position="25"/>
    </location>
</feature>
<keyword evidence="1" id="KW-0812">Transmembrane</keyword>
<protein>
    <recommendedName>
        <fullName evidence="4">DUF3592 domain-containing protein</fullName>
    </recommendedName>
</protein>
<accession>A0ABT3GCS2</accession>
<dbReference type="RefSeq" id="WP_264516635.1">
    <property type="nucleotide sequence ID" value="NZ_JAPDDR010000023.1"/>
</dbReference>
<keyword evidence="1" id="KW-1133">Transmembrane helix</keyword>
<organism evidence="2 3">
    <name type="scientific">Luteolibacter rhizosphaerae</name>
    <dbReference type="NCBI Taxonomy" id="2989719"/>
    <lineage>
        <taxon>Bacteria</taxon>
        <taxon>Pseudomonadati</taxon>
        <taxon>Verrucomicrobiota</taxon>
        <taxon>Verrucomicrobiia</taxon>
        <taxon>Verrucomicrobiales</taxon>
        <taxon>Verrucomicrobiaceae</taxon>
        <taxon>Luteolibacter</taxon>
    </lineage>
</organism>
<comment type="caution">
    <text evidence="2">The sequence shown here is derived from an EMBL/GenBank/DDBJ whole genome shotgun (WGS) entry which is preliminary data.</text>
</comment>
<evidence type="ECO:0000313" key="3">
    <source>
        <dbReference type="Proteomes" id="UP001165653"/>
    </source>
</evidence>
<dbReference type="Proteomes" id="UP001165653">
    <property type="component" value="Unassembled WGS sequence"/>
</dbReference>
<proteinExistence type="predicted"/>
<evidence type="ECO:0008006" key="4">
    <source>
        <dbReference type="Google" id="ProtNLM"/>
    </source>
</evidence>
<feature type="transmembrane region" description="Helical" evidence="1">
    <location>
        <begin position="133"/>
        <end position="152"/>
    </location>
</feature>
<evidence type="ECO:0000313" key="2">
    <source>
        <dbReference type="EMBL" id="MCW1917015.1"/>
    </source>
</evidence>
<gene>
    <name evidence="2" type="ORF">OJ996_25725</name>
</gene>
<dbReference type="EMBL" id="JAPDDR010000023">
    <property type="protein sequence ID" value="MCW1917015.1"/>
    <property type="molecule type" value="Genomic_DNA"/>
</dbReference>
<sequence length="166" mass="19522">MKPLRRSVTFWCGLFVIAFLVWAWVDSQWHRSEVVYYQAPYNEPYQLGVHGGMLVLNWTEGGYPPGYSVPRRAFPFAAWRRPDRLAMLWFPDFYGWWDGRRYFGWGGMTRAEIMKMREDPAKGFPLRTYHVQVPLWALLLGFILGWGSVLIWRRRRGRGKSAGLSG</sequence>